<accession>A0A5P1FSE7</accession>
<organism evidence="2 3">
    <name type="scientific">Asparagus officinalis</name>
    <name type="common">Garden asparagus</name>
    <dbReference type="NCBI Taxonomy" id="4686"/>
    <lineage>
        <taxon>Eukaryota</taxon>
        <taxon>Viridiplantae</taxon>
        <taxon>Streptophyta</taxon>
        <taxon>Embryophyta</taxon>
        <taxon>Tracheophyta</taxon>
        <taxon>Spermatophyta</taxon>
        <taxon>Magnoliopsida</taxon>
        <taxon>Liliopsida</taxon>
        <taxon>Asparagales</taxon>
        <taxon>Asparagaceae</taxon>
        <taxon>Asparagoideae</taxon>
        <taxon>Asparagus</taxon>
    </lineage>
</organism>
<evidence type="ECO:0000256" key="1">
    <source>
        <dbReference type="SAM" id="MobiDB-lite"/>
    </source>
</evidence>
<sequence length="90" mass="10360">MILMELEVKPVEFRQVWGVATDENPDGEAEVTKVLMKTRFGDEESRFKEGSRGKRPRHSKLKAKGVNQRRPRENTRECEGSVGEKEESRA</sequence>
<name>A0A5P1FSE7_ASPOF</name>
<dbReference type="Gramene" id="ONK80593">
    <property type="protein sequence ID" value="ONK80593"/>
    <property type="gene ID" value="A4U43_C01F19560"/>
</dbReference>
<proteinExistence type="predicted"/>
<feature type="compositionally biased region" description="Basic and acidic residues" evidence="1">
    <location>
        <begin position="70"/>
        <end position="90"/>
    </location>
</feature>
<feature type="region of interest" description="Disordered" evidence="1">
    <location>
        <begin position="41"/>
        <end position="90"/>
    </location>
</feature>
<feature type="compositionally biased region" description="Basic residues" evidence="1">
    <location>
        <begin position="53"/>
        <end position="69"/>
    </location>
</feature>
<keyword evidence="3" id="KW-1185">Reference proteome</keyword>
<gene>
    <name evidence="2" type="ORF">A4U43_C01F19560</name>
</gene>
<evidence type="ECO:0000313" key="3">
    <source>
        <dbReference type="Proteomes" id="UP000243459"/>
    </source>
</evidence>
<reference evidence="3" key="1">
    <citation type="journal article" date="2017" name="Nat. Commun.">
        <title>The asparagus genome sheds light on the origin and evolution of a young Y chromosome.</title>
        <authorList>
            <person name="Harkess A."/>
            <person name="Zhou J."/>
            <person name="Xu C."/>
            <person name="Bowers J.E."/>
            <person name="Van der Hulst R."/>
            <person name="Ayyampalayam S."/>
            <person name="Mercati F."/>
            <person name="Riccardi P."/>
            <person name="McKain M.R."/>
            <person name="Kakrana A."/>
            <person name="Tang H."/>
            <person name="Ray J."/>
            <person name="Groenendijk J."/>
            <person name="Arikit S."/>
            <person name="Mathioni S.M."/>
            <person name="Nakano M."/>
            <person name="Shan H."/>
            <person name="Telgmann-Rauber A."/>
            <person name="Kanno A."/>
            <person name="Yue Z."/>
            <person name="Chen H."/>
            <person name="Li W."/>
            <person name="Chen Y."/>
            <person name="Xu X."/>
            <person name="Zhang Y."/>
            <person name="Luo S."/>
            <person name="Chen H."/>
            <person name="Gao J."/>
            <person name="Mao Z."/>
            <person name="Pires J.C."/>
            <person name="Luo M."/>
            <person name="Kudrna D."/>
            <person name="Wing R.A."/>
            <person name="Meyers B.C."/>
            <person name="Yi K."/>
            <person name="Kong H."/>
            <person name="Lavrijsen P."/>
            <person name="Sunseri F."/>
            <person name="Falavigna A."/>
            <person name="Ye Y."/>
            <person name="Leebens-Mack J.H."/>
            <person name="Chen G."/>
        </authorList>
    </citation>
    <scope>NUCLEOTIDE SEQUENCE [LARGE SCALE GENOMIC DNA]</scope>
    <source>
        <strain evidence="3">cv. DH0086</strain>
    </source>
</reference>
<dbReference type="AlphaFoldDB" id="A0A5P1FSE7"/>
<dbReference type="EMBL" id="CM007381">
    <property type="protein sequence ID" value="ONK80593.1"/>
    <property type="molecule type" value="Genomic_DNA"/>
</dbReference>
<evidence type="ECO:0000313" key="2">
    <source>
        <dbReference type="EMBL" id="ONK80593.1"/>
    </source>
</evidence>
<feature type="compositionally biased region" description="Basic and acidic residues" evidence="1">
    <location>
        <begin position="41"/>
        <end position="52"/>
    </location>
</feature>
<dbReference type="Proteomes" id="UP000243459">
    <property type="component" value="Chromosome 1"/>
</dbReference>
<protein>
    <submittedName>
        <fullName evidence="2">Uncharacterized protein</fullName>
    </submittedName>
</protein>